<comment type="caution">
    <text evidence="2">The sequence shown here is derived from an EMBL/GenBank/DDBJ whole genome shotgun (WGS) entry which is preliminary data.</text>
</comment>
<protein>
    <submittedName>
        <fullName evidence="2">DDE family transposase</fullName>
    </submittedName>
</protein>
<dbReference type="Proteomes" id="UP000294963">
    <property type="component" value="Unassembled WGS sequence"/>
</dbReference>
<evidence type="ECO:0000313" key="2">
    <source>
        <dbReference type="EMBL" id="TCM64395.1"/>
    </source>
</evidence>
<organism evidence="2 3">
    <name type="scientific">Acinetobacter calcoaceticus</name>
    <dbReference type="NCBI Taxonomy" id="471"/>
    <lineage>
        <taxon>Bacteria</taxon>
        <taxon>Pseudomonadati</taxon>
        <taxon>Pseudomonadota</taxon>
        <taxon>Gammaproteobacteria</taxon>
        <taxon>Moraxellales</taxon>
        <taxon>Moraxellaceae</taxon>
        <taxon>Acinetobacter</taxon>
        <taxon>Acinetobacter calcoaceticus/baumannii complex</taxon>
    </lineage>
</organism>
<reference evidence="2 3" key="1">
    <citation type="submission" date="2019-03" db="EMBL/GenBank/DDBJ databases">
        <title>Genomic analyses of the natural microbiome of Caenorhabditis elegans.</title>
        <authorList>
            <person name="Samuel B."/>
        </authorList>
    </citation>
    <scope>NUCLEOTIDE SEQUENCE [LARGE SCALE GENOMIC DNA]</scope>
    <source>
        <strain evidence="2 3">JUb89</strain>
    </source>
</reference>
<feature type="non-terminal residue" evidence="2">
    <location>
        <position position="1"/>
    </location>
</feature>
<dbReference type="GO" id="GO:0006313">
    <property type="term" value="P:DNA transposition"/>
    <property type="evidence" value="ECO:0007669"/>
    <property type="project" value="InterPro"/>
</dbReference>
<name>A0A4R1XQY9_ACICA</name>
<dbReference type="GO" id="GO:0003677">
    <property type="term" value="F:DNA binding"/>
    <property type="evidence" value="ECO:0007669"/>
    <property type="project" value="InterPro"/>
</dbReference>
<sequence length="215" mass="24959">PNQSQVIEAYMIKGNKCIKGYVHALPRNSIYAAKERRNLSNVAKQEGRKPRELTIYLSGWMLIFTSIPTKILNTADIQNLYKARWQIELSIKRLKSILNIDLLRAKKDSKLAEVYLLGKLLYATLLERVYSQRFENHSVGEFNEGRILSPWRLLHIVHEQVKSGLIAEFPINPSYLQDCLKSLSERSRKRQLQQLTDKIYYIIQLVGCVGEKRSI</sequence>
<dbReference type="Pfam" id="PF01609">
    <property type="entry name" value="DDE_Tnp_1"/>
    <property type="match status" value="1"/>
</dbReference>
<dbReference type="InterPro" id="IPR002559">
    <property type="entry name" value="Transposase_11"/>
</dbReference>
<dbReference type="InterPro" id="IPR012337">
    <property type="entry name" value="RNaseH-like_sf"/>
</dbReference>
<gene>
    <name evidence="2" type="ORF">EC844_11871</name>
</gene>
<feature type="domain" description="Transposase IS4-like" evidence="1">
    <location>
        <begin position="27"/>
        <end position="112"/>
    </location>
</feature>
<accession>A0A4R1XQY9</accession>
<dbReference type="SUPFAM" id="SSF53098">
    <property type="entry name" value="Ribonuclease H-like"/>
    <property type="match status" value="1"/>
</dbReference>
<evidence type="ECO:0000313" key="3">
    <source>
        <dbReference type="Proteomes" id="UP000294963"/>
    </source>
</evidence>
<keyword evidence="3" id="KW-1185">Reference proteome</keyword>
<dbReference type="AlphaFoldDB" id="A0A4R1XQY9"/>
<evidence type="ECO:0000259" key="1">
    <source>
        <dbReference type="Pfam" id="PF01609"/>
    </source>
</evidence>
<dbReference type="EMBL" id="SLVJ01000018">
    <property type="protein sequence ID" value="TCM64395.1"/>
    <property type="molecule type" value="Genomic_DNA"/>
</dbReference>
<proteinExistence type="predicted"/>
<dbReference type="GO" id="GO:0004803">
    <property type="term" value="F:transposase activity"/>
    <property type="evidence" value="ECO:0007669"/>
    <property type="project" value="InterPro"/>
</dbReference>